<evidence type="ECO:0000313" key="18">
    <source>
        <dbReference type="EMBL" id="PFX21978.1"/>
    </source>
</evidence>
<sequence>MSLVSLMLSGRAFHSLGAAALKDLSPSAADPRQYLPFCLMVISSLRIVQGFSVYYLKGGHTLASSTGLSIGVTPLLSLTEKFESVTFTTTPRNPTDVVEGLNSGRVSLVWKVCLNSRENLRNITIGRKRPDGNQLTTIATKPNANSSLLVDRKFQKFYIARSPATLVLKNVRRTDEYIYSLEIFYSDGIRIGRKETDVLVRVFVPPSITNAPITRIHVEAGKDITLTCNASGDPRPNITWTKDGVPMSPSSDNFYQFRLTGVQSKDSGSYKCIASNGYGSDASTVSRVDVKLPPRIILPSVREAEIKIGDDFVLVCYASGDPKPNITWTREGLTAIESIRTGNFLQLTNVTRMSAGLYRCTASNGYGNNATSVSVLSIKCGEKCEPHRIELTLVNETWTRSLLNRDSIEFRTLEYTILLAIWNVYARQSEEELLKVKVLEFRPGSVVAIVELMFRKLASDPLKPIHDEISNGRLSSFKVNAVLDVDPTDPATTTSPSTENRSFRYHSSNATDNQDQKNQVQANEAYVNISERLILSEEETVVVQSSPVRNAVPNRKHQMDSEYMSIKRMTTKFKKWEVKRENVQISKVIGKGAFCQVAKATLSDISGVRGTTTVAVKMLKENAPDNDKKDLLSELDLMKKLKPHPHVIQLMGCVTKTGKKIMIIHRDLAARNVLVGEGEKCKLTDFGMARNVNQDDIYNKTSRGRLPVKWTAYEGLVYGKYTTQSDVWSFGVVLYEIFTVGGSPYPAINAREIANKLQQGYRMPKPKHVDQQLYQIMVQCWQENPNDRPTFSSLKDVISRMAKNKNDTYFNMREYDTTLYANVDDLTME</sequence>
<dbReference type="SMART" id="SM00219">
    <property type="entry name" value="TyrKc"/>
    <property type="match status" value="1"/>
</dbReference>
<dbReference type="SMART" id="SM00408">
    <property type="entry name" value="IGc2"/>
    <property type="match status" value="2"/>
</dbReference>
<dbReference type="OrthoDB" id="5988042at2759"/>
<evidence type="ECO:0000313" key="19">
    <source>
        <dbReference type="Proteomes" id="UP000225706"/>
    </source>
</evidence>
<dbReference type="PANTHER" id="PTHR24416:SF621">
    <property type="entry name" value="TYROSINE KINASE RECEPTOR CAD96CA"/>
    <property type="match status" value="1"/>
</dbReference>
<feature type="compositionally biased region" description="Low complexity" evidence="14">
    <location>
        <begin position="488"/>
        <end position="498"/>
    </location>
</feature>
<evidence type="ECO:0000256" key="13">
    <source>
        <dbReference type="ARBA" id="ARBA00023319"/>
    </source>
</evidence>
<keyword evidence="4" id="KW-0547">Nucleotide-binding</keyword>
<evidence type="ECO:0000259" key="15">
    <source>
        <dbReference type="PROSITE" id="PS50011"/>
    </source>
</evidence>
<dbReference type="InterPro" id="IPR011009">
    <property type="entry name" value="Kinase-like_dom_sf"/>
</dbReference>
<dbReference type="InterPro" id="IPR036179">
    <property type="entry name" value="Ig-like_dom_sf"/>
</dbReference>
<dbReference type="InterPro" id="IPR001245">
    <property type="entry name" value="Ser-Thr/Tyr_kinase_cat_dom"/>
</dbReference>
<dbReference type="GO" id="GO:0043235">
    <property type="term" value="C:receptor complex"/>
    <property type="evidence" value="ECO:0007669"/>
    <property type="project" value="TreeGrafter"/>
</dbReference>
<dbReference type="FunFam" id="1.10.510.10:FF:000554">
    <property type="entry name" value="Predicted protein"/>
    <property type="match status" value="1"/>
</dbReference>
<dbReference type="CDD" id="cd00192">
    <property type="entry name" value="PTKc"/>
    <property type="match status" value="1"/>
</dbReference>
<dbReference type="Proteomes" id="UP000225706">
    <property type="component" value="Unassembled WGS sequence"/>
</dbReference>
<dbReference type="PANTHER" id="PTHR24416">
    <property type="entry name" value="TYROSINE-PROTEIN KINASE RECEPTOR"/>
    <property type="match status" value="1"/>
</dbReference>
<dbReference type="AlphaFoldDB" id="A0A2B4S089"/>
<dbReference type="InterPro" id="IPR003599">
    <property type="entry name" value="Ig_sub"/>
</dbReference>
<keyword evidence="2" id="KW-0808">Transferase</keyword>
<dbReference type="SMART" id="SM00409">
    <property type="entry name" value="IG"/>
    <property type="match status" value="2"/>
</dbReference>
<dbReference type="SUPFAM" id="SSF48726">
    <property type="entry name" value="Immunoglobulin"/>
    <property type="match status" value="2"/>
</dbReference>
<evidence type="ECO:0000256" key="6">
    <source>
        <dbReference type="ARBA" id="ARBA00022840"/>
    </source>
</evidence>
<dbReference type="GO" id="GO:0007169">
    <property type="term" value="P:cell surface receptor protein tyrosine kinase signaling pathway"/>
    <property type="evidence" value="ECO:0007669"/>
    <property type="project" value="TreeGrafter"/>
</dbReference>
<dbReference type="Pfam" id="PF01390">
    <property type="entry name" value="SEA"/>
    <property type="match status" value="1"/>
</dbReference>
<dbReference type="InterPro" id="IPR036364">
    <property type="entry name" value="SEA_dom_sf"/>
</dbReference>
<dbReference type="PROSITE" id="PS50024">
    <property type="entry name" value="SEA"/>
    <property type="match status" value="1"/>
</dbReference>
<evidence type="ECO:0000256" key="9">
    <source>
        <dbReference type="ARBA" id="ARBA00023137"/>
    </source>
</evidence>
<evidence type="ECO:0000256" key="12">
    <source>
        <dbReference type="ARBA" id="ARBA00023180"/>
    </source>
</evidence>
<reference evidence="19" key="1">
    <citation type="journal article" date="2017" name="bioRxiv">
        <title>Comparative analysis of the genomes of Stylophora pistillata and Acropora digitifera provides evidence for extensive differences between species of corals.</title>
        <authorList>
            <person name="Voolstra C.R."/>
            <person name="Li Y."/>
            <person name="Liew Y.J."/>
            <person name="Baumgarten S."/>
            <person name="Zoccola D."/>
            <person name="Flot J.-F."/>
            <person name="Tambutte S."/>
            <person name="Allemand D."/>
            <person name="Aranda M."/>
        </authorList>
    </citation>
    <scope>NUCLEOTIDE SEQUENCE [LARGE SCALE GENOMIC DNA]</scope>
</reference>
<keyword evidence="9" id="KW-0829">Tyrosine-protein kinase</keyword>
<evidence type="ECO:0000256" key="3">
    <source>
        <dbReference type="ARBA" id="ARBA00022692"/>
    </source>
</evidence>
<dbReference type="InterPro" id="IPR003598">
    <property type="entry name" value="Ig_sub2"/>
</dbReference>
<comment type="subcellular location">
    <subcellularLocation>
        <location evidence="1">Membrane</location>
        <topology evidence="1">Single-pass membrane protein</topology>
    </subcellularLocation>
</comment>
<keyword evidence="6" id="KW-0067">ATP-binding</keyword>
<evidence type="ECO:0000256" key="11">
    <source>
        <dbReference type="ARBA" id="ARBA00023170"/>
    </source>
</evidence>
<dbReference type="SUPFAM" id="SSF82671">
    <property type="entry name" value="SEA domain"/>
    <property type="match status" value="1"/>
</dbReference>
<evidence type="ECO:0000259" key="17">
    <source>
        <dbReference type="PROSITE" id="PS50835"/>
    </source>
</evidence>
<dbReference type="GO" id="GO:0005524">
    <property type="term" value="F:ATP binding"/>
    <property type="evidence" value="ECO:0007669"/>
    <property type="project" value="UniProtKB-KW"/>
</dbReference>
<dbReference type="InterPro" id="IPR013783">
    <property type="entry name" value="Ig-like_fold"/>
</dbReference>
<evidence type="ECO:0000256" key="8">
    <source>
        <dbReference type="ARBA" id="ARBA00023136"/>
    </source>
</evidence>
<dbReference type="GO" id="GO:0005886">
    <property type="term" value="C:plasma membrane"/>
    <property type="evidence" value="ECO:0007669"/>
    <property type="project" value="TreeGrafter"/>
</dbReference>
<feature type="compositionally biased region" description="Polar residues" evidence="14">
    <location>
        <begin position="505"/>
        <end position="518"/>
    </location>
</feature>
<dbReference type="InterPro" id="IPR008266">
    <property type="entry name" value="Tyr_kinase_AS"/>
</dbReference>
<dbReference type="Gene3D" id="2.60.40.10">
    <property type="entry name" value="Immunoglobulins"/>
    <property type="match status" value="2"/>
</dbReference>
<comment type="caution">
    <text evidence="18">The sequence shown here is derived from an EMBL/GenBank/DDBJ whole genome shotgun (WGS) entry which is preliminary data.</text>
</comment>
<feature type="domain" description="Ig-like" evidence="17">
    <location>
        <begin position="206"/>
        <end position="286"/>
    </location>
</feature>
<accession>A0A2B4S089</accession>
<dbReference type="Gene3D" id="3.30.200.20">
    <property type="entry name" value="Phosphorylase Kinase, domain 1"/>
    <property type="match status" value="1"/>
</dbReference>
<feature type="domain" description="Ig-like" evidence="17">
    <location>
        <begin position="294"/>
        <end position="376"/>
    </location>
</feature>
<evidence type="ECO:0000259" key="16">
    <source>
        <dbReference type="PROSITE" id="PS50024"/>
    </source>
</evidence>
<dbReference type="Gene3D" id="1.10.510.10">
    <property type="entry name" value="Transferase(Phosphotransferase) domain 1"/>
    <property type="match status" value="1"/>
</dbReference>
<dbReference type="SUPFAM" id="SSF56112">
    <property type="entry name" value="Protein kinase-like (PK-like)"/>
    <property type="match status" value="1"/>
</dbReference>
<keyword evidence="11 18" id="KW-0675">Receptor</keyword>
<dbReference type="EMBL" id="LSMT01000256">
    <property type="protein sequence ID" value="PFX21978.1"/>
    <property type="molecule type" value="Genomic_DNA"/>
</dbReference>
<feature type="region of interest" description="Disordered" evidence="14">
    <location>
        <begin position="488"/>
        <end position="518"/>
    </location>
</feature>
<dbReference type="FunFam" id="2.60.40.10:FF:000032">
    <property type="entry name" value="palladin isoform X1"/>
    <property type="match status" value="1"/>
</dbReference>
<dbReference type="PROSITE" id="PS00109">
    <property type="entry name" value="PROTEIN_KINASE_TYR"/>
    <property type="match status" value="1"/>
</dbReference>
<name>A0A2B4S089_STYPI</name>
<keyword evidence="19" id="KW-1185">Reference proteome</keyword>
<feature type="domain" description="Protein kinase" evidence="15">
    <location>
        <begin position="529"/>
        <end position="810"/>
    </location>
</feature>
<dbReference type="InterPro" id="IPR050122">
    <property type="entry name" value="RTK"/>
</dbReference>
<evidence type="ECO:0000256" key="1">
    <source>
        <dbReference type="ARBA" id="ARBA00004167"/>
    </source>
</evidence>
<dbReference type="PROSITE" id="PS50011">
    <property type="entry name" value="PROTEIN_KINASE_DOM"/>
    <property type="match status" value="1"/>
</dbReference>
<dbReference type="GO" id="GO:0004714">
    <property type="term" value="F:transmembrane receptor protein tyrosine kinase activity"/>
    <property type="evidence" value="ECO:0007669"/>
    <property type="project" value="TreeGrafter"/>
</dbReference>
<proteinExistence type="predicted"/>
<dbReference type="InterPro" id="IPR000082">
    <property type="entry name" value="SEA_dom"/>
</dbReference>
<protein>
    <submittedName>
        <fullName evidence="18">Fibroblast growth factor receptor</fullName>
    </submittedName>
</protein>
<dbReference type="Pfam" id="PF07714">
    <property type="entry name" value="PK_Tyr_Ser-Thr"/>
    <property type="match status" value="1"/>
</dbReference>
<dbReference type="PROSITE" id="PS50835">
    <property type="entry name" value="IG_LIKE"/>
    <property type="match status" value="2"/>
</dbReference>
<keyword evidence="3" id="KW-0812">Transmembrane</keyword>
<dbReference type="CDD" id="cd00096">
    <property type="entry name" value="Ig"/>
    <property type="match status" value="1"/>
</dbReference>
<dbReference type="Pfam" id="PF13927">
    <property type="entry name" value="Ig_3"/>
    <property type="match status" value="2"/>
</dbReference>
<organism evidence="18 19">
    <name type="scientific">Stylophora pistillata</name>
    <name type="common">Smooth cauliflower coral</name>
    <dbReference type="NCBI Taxonomy" id="50429"/>
    <lineage>
        <taxon>Eukaryota</taxon>
        <taxon>Metazoa</taxon>
        <taxon>Cnidaria</taxon>
        <taxon>Anthozoa</taxon>
        <taxon>Hexacorallia</taxon>
        <taxon>Scleractinia</taxon>
        <taxon>Astrocoeniina</taxon>
        <taxon>Pocilloporidae</taxon>
        <taxon>Stylophora</taxon>
    </lineage>
</organism>
<dbReference type="InterPro" id="IPR007110">
    <property type="entry name" value="Ig-like_dom"/>
</dbReference>
<dbReference type="InterPro" id="IPR020635">
    <property type="entry name" value="Tyr_kinase_cat_dom"/>
</dbReference>
<evidence type="ECO:0000256" key="14">
    <source>
        <dbReference type="SAM" id="MobiDB-lite"/>
    </source>
</evidence>
<evidence type="ECO:0000256" key="4">
    <source>
        <dbReference type="ARBA" id="ARBA00022741"/>
    </source>
</evidence>
<evidence type="ECO:0000256" key="2">
    <source>
        <dbReference type="ARBA" id="ARBA00022679"/>
    </source>
</evidence>
<evidence type="ECO:0000256" key="10">
    <source>
        <dbReference type="ARBA" id="ARBA00023157"/>
    </source>
</evidence>
<keyword evidence="12" id="KW-0325">Glycoprotein</keyword>
<evidence type="ECO:0000256" key="7">
    <source>
        <dbReference type="ARBA" id="ARBA00022989"/>
    </source>
</evidence>
<keyword evidence="8" id="KW-0472">Membrane</keyword>
<gene>
    <name evidence="18" type="primary">FGFR</name>
    <name evidence="18" type="ORF">AWC38_SpisGene13531</name>
</gene>
<keyword evidence="5" id="KW-0418">Kinase</keyword>
<dbReference type="STRING" id="50429.A0A2B4S089"/>
<evidence type="ECO:0000256" key="5">
    <source>
        <dbReference type="ARBA" id="ARBA00022777"/>
    </source>
</evidence>
<keyword evidence="7" id="KW-1133">Transmembrane helix</keyword>
<dbReference type="PRINTS" id="PR00109">
    <property type="entry name" value="TYRKINASE"/>
</dbReference>
<dbReference type="InterPro" id="IPR000719">
    <property type="entry name" value="Prot_kinase_dom"/>
</dbReference>
<keyword evidence="10" id="KW-1015">Disulfide bond</keyword>
<feature type="domain" description="SEA" evidence="16">
    <location>
        <begin position="383"/>
        <end position="497"/>
    </location>
</feature>
<keyword evidence="13" id="KW-0393">Immunoglobulin domain</keyword>